<sequence>MRRILFALLLAPLAAAAPLANAPKRPTCAVQARAAPEHTPGLYIVQVEVVKSCPVNGYAEVRLESYVGGHYPRRGWFEVTKSHPLVRRGVLWYWRGRLNGTPSTPFVIPGMSRPFSLGST</sequence>
<protein>
    <submittedName>
        <fullName evidence="2">Uncharacterized protein</fullName>
    </submittedName>
</protein>
<proteinExistence type="predicted"/>
<keyword evidence="1" id="KW-0732">Signal</keyword>
<keyword evidence="3" id="KW-1185">Reference proteome</keyword>
<evidence type="ECO:0000313" key="3">
    <source>
        <dbReference type="Proteomes" id="UP001595952"/>
    </source>
</evidence>
<reference evidence="3" key="1">
    <citation type="journal article" date="2019" name="Int. J. Syst. Evol. Microbiol.">
        <title>The Global Catalogue of Microorganisms (GCM) 10K type strain sequencing project: providing services to taxonomists for standard genome sequencing and annotation.</title>
        <authorList>
            <consortium name="The Broad Institute Genomics Platform"/>
            <consortium name="The Broad Institute Genome Sequencing Center for Infectious Disease"/>
            <person name="Wu L."/>
            <person name="Ma J."/>
        </authorList>
    </citation>
    <scope>NUCLEOTIDE SEQUENCE [LARGE SCALE GENOMIC DNA]</scope>
    <source>
        <strain evidence="3">CCUG 55995</strain>
    </source>
</reference>
<name>A0ABV9I4G2_9DEIO</name>
<feature type="chain" id="PRO_5046831565" evidence="1">
    <location>
        <begin position="23"/>
        <end position="120"/>
    </location>
</feature>
<dbReference type="RefSeq" id="WP_380060040.1">
    <property type="nucleotide sequence ID" value="NZ_JBHSEI010000001.1"/>
</dbReference>
<comment type="caution">
    <text evidence="2">The sequence shown here is derived from an EMBL/GenBank/DDBJ whole genome shotgun (WGS) entry which is preliminary data.</text>
</comment>
<dbReference type="Proteomes" id="UP001595952">
    <property type="component" value="Unassembled WGS sequence"/>
</dbReference>
<gene>
    <name evidence="2" type="ORF">ACFO0D_01495</name>
</gene>
<evidence type="ECO:0000313" key="2">
    <source>
        <dbReference type="EMBL" id="MFC4637003.1"/>
    </source>
</evidence>
<feature type="signal peptide" evidence="1">
    <location>
        <begin position="1"/>
        <end position="22"/>
    </location>
</feature>
<evidence type="ECO:0000256" key="1">
    <source>
        <dbReference type="SAM" id="SignalP"/>
    </source>
</evidence>
<accession>A0ABV9I4G2</accession>
<organism evidence="2 3">
    <name type="scientific">Deinococcus hohokamensis</name>
    <dbReference type="NCBI Taxonomy" id="309883"/>
    <lineage>
        <taxon>Bacteria</taxon>
        <taxon>Thermotogati</taxon>
        <taxon>Deinococcota</taxon>
        <taxon>Deinococci</taxon>
        <taxon>Deinococcales</taxon>
        <taxon>Deinococcaceae</taxon>
        <taxon>Deinococcus</taxon>
    </lineage>
</organism>
<dbReference type="EMBL" id="JBHSEI010000001">
    <property type="protein sequence ID" value="MFC4637003.1"/>
    <property type="molecule type" value="Genomic_DNA"/>
</dbReference>